<sequence>MMSFLRGRWVLPAVALFAVGALAAMFFFVLSVGLYARHWDGPLVRRMADILPIPAAKLGSERVYYREYLKDADSLRTFLASEEAVALQANRDVTAVDLQQVVERRLRELAVFEAAGFRGIQLSQAEIDAAVRMFIPADKTESDLDAFLATNYNWTREDFLTHMVRPALLTQKLAGSFAADHGGDPNAFETYLNERLQRPDVVRYMRW</sequence>
<evidence type="ECO:0000256" key="1">
    <source>
        <dbReference type="SAM" id="Phobius"/>
    </source>
</evidence>
<evidence type="ECO:0000313" key="2">
    <source>
        <dbReference type="EMBL" id="MBE7525525.1"/>
    </source>
</evidence>
<feature type="transmembrane region" description="Helical" evidence="1">
    <location>
        <begin position="12"/>
        <end position="36"/>
    </location>
</feature>
<proteinExistence type="predicted"/>
<dbReference type="EMBL" id="JABTTY010000001">
    <property type="protein sequence ID" value="MBE7525525.1"/>
    <property type="molecule type" value="Genomic_DNA"/>
</dbReference>
<dbReference type="Proteomes" id="UP000710385">
    <property type="component" value="Unassembled WGS sequence"/>
</dbReference>
<keyword evidence="1" id="KW-1133">Transmembrane helix</keyword>
<dbReference type="AlphaFoldDB" id="A0A928TV90"/>
<protein>
    <submittedName>
        <fullName evidence="2">Uncharacterized protein</fullName>
    </submittedName>
</protein>
<evidence type="ECO:0000313" key="3">
    <source>
        <dbReference type="Proteomes" id="UP000710385"/>
    </source>
</evidence>
<organism evidence="2 3">
    <name type="scientific">candidate division WWE3 bacterium</name>
    <dbReference type="NCBI Taxonomy" id="2053526"/>
    <lineage>
        <taxon>Bacteria</taxon>
        <taxon>Katanobacteria</taxon>
    </lineage>
</organism>
<reference evidence="2" key="1">
    <citation type="submission" date="2020-05" db="EMBL/GenBank/DDBJ databases">
        <title>High-Quality Genomes of Partial-Nitritation/Anammox System by Hierarchical Clustering Based Hybrid Assembly.</title>
        <authorList>
            <person name="Liu L."/>
            <person name="Wang Y."/>
            <person name="Che Y."/>
            <person name="Chen Y."/>
            <person name="Xia Y."/>
            <person name="Luo R."/>
            <person name="Cheng S.H."/>
            <person name="Zheng C."/>
            <person name="Zhang T."/>
        </authorList>
    </citation>
    <scope>NUCLEOTIDE SEQUENCE</scope>
    <source>
        <strain evidence="2">H1_PAT1</strain>
    </source>
</reference>
<name>A0A928TV90_UNCKA</name>
<accession>A0A928TV90</accession>
<keyword evidence="1" id="KW-0472">Membrane</keyword>
<keyword evidence="1" id="KW-0812">Transmembrane</keyword>
<comment type="caution">
    <text evidence="2">The sequence shown here is derived from an EMBL/GenBank/DDBJ whole genome shotgun (WGS) entry which is preliminary data.</text>
</comment>
<gene>
    <name evidence="2" type="ORF">HS096_04030</name>
</gene>